<gene>
    <name evidence="1" type="ORF">KBTEX_03324</name>
</gene>
<dbReference type="InterPro" id="IPR023614">
    <property type="entry name" value="Porin_dom_sf"/>
</dbReference>
<proteinExistence type="predicted"/>
<dbReference type="SUPFAM" id="SSF56935">
    <property type="entry name" value="Porins"/>
    <property type="match status" value="1"/>
</dbReference>
<evidence type="ECO:0008006" key="2">
    <source>
        <dbReference type="Google" id="ProtNLM"/>
    </source>
</evidence>
<dbReference type="AlphaFoldDB" id="A0A5B8REF0"/>
<dbReference type="EMBL" id="MN079190">
    <property type="protein sequence ID" value="QEA06981.1"/>
    <property type="molecule type" value="Genomic_DNA"/>
</dbReference>
<dbReference type="InterPro" id="IPR045748">
    <property type="entry name" value="DcaP"/>
</dbReference>
<dbReference type="Gene3D" id="2.40.160.10">
    <property type="entry name" value="Porin"/>
    <property type="match status" value="1"/>
</dbReference>
<reference evidence="1" key="1">
    <citation type="submission" date="2019-06" db="EMBL/GenBank/DDBJ databases">
        <authorList>
            <person name="Murdoch R.W."/>
            <person name="Fathepure B."/>
        </authorList>
    </citation>
    <scope>NUCLEOTIDE SEQUENCE</scope>
</reference>
<accession>A0A5B8REF0</accession>
<protein>
    <recommendedName>
        <fullName evidence="2">Porin domain-containing protein</fullName>
    </recommendedName>
</protein>
<dbReference type="Pfam" id="PF19577">
    <property type="entry name" value="DcaP"/>
    <property type="match status" value="1"/>
</dbReference>
<evidence type="ECO:0000313" key="1">
    <source>
        <dbReference type="EMBL" id="QEA06981.1"/>
    </source>
</evidence>
<sequence length="380" mass="40398">MARHIIKGAAIGTVSALALAAAGQAAAVDFQAGDTTVSIYGYMIGKMSYDMDENMGSATAGSFGNLVDDEQVDGYTDLDANQSRIGFQTTTDMGGSDLVTRMEGDFLGGGGGQFRMRHAYGSWNGILAGQTWSNWNSFVGTTPTVDFNGLAGNTGYQTRVAQFRYTVGDFSVALEDPKARILDEVGGENDDVAKDSLPALSARYEGSSGPMGYSVAGIVHQLETADESESDAGYGAFAAASYNFGAVTVRGALDYTDGATSYLYQSGFEHFFAADGYIDANGDLETVKAWGGTIGISVDAGPGTMNVSYGRTDIDEDDATALNGFETQSAVNQNVFVNYMWQPVERVTYGIEYSYWKAENDEADFDADANRVSVAAQYVF</sequence>
<organism evidence="1">
    <name type="scientific">uncultured organism</name>
    <dbReference type="NCBI Taxonomy" id="155900"/>
    <lineage>
        <taxon>unclassified sequences</taxon>
        <taxon>environmental samples</taxon>
    </lineage>
</organism>
<name>A0A5B8REF0_9ZZZZ</name>